<sequence length="462" mass="51799">MKLNKQVNVWWSSEQEARSQQWFFEDLSNRYCLEQQEASEVGLPAVAKSNETTIAIFPEITYQQILGIGTSMEESTVYNLAKMSPEKRLEVLKLLVDQQDGAGFNLIRITIGTSDFTAQTFYSYNDLPEGETDFKLEHFSIQRDIDLGIIDTVQELLKLNPELKIFGSCWSPPAWMKTTGSMNRGSLKEGIQYVEAYAKYLCKAASAYESLGIPLYSMTMQNEPLLEIDYPSCYMSPEQQAELVVILRQELDAQGLDVKLWIFDHNFSDAWGYTTPILNNKAANEATAGIALHDYEGEPAIMTELKAAYPDKSIYLTERSLWGVYGADRILQFFRNWASSYNAWVTMLDSTIGTHQWVGTPDPTLLVQDASNTDHYWATPEFYLTAQFSRFIGAGAYRIESTLGSAESVTNVAFVNPDGSLVVVIVNQTELEQAYRLVAGGWQYGSSLPAKSAATLVIADRG</sequence>
<accession>A0A371P5W2</accession>
<comment type="similarity">
    <text evidence="1 4">Belongs to the glycosyl hydrolase 30 family.</text>
</comment>
<evidence type="ECO:0000256" key="4">
    <source>
        <dbReference type="RuleBase" id="RU361188"/>
    </source>
</evidence>
<feature type="domain" description="Glycosyl hydrolase family 30 TIM-barrel" evidence="5">
    <location>
        <begin position="66"/>
        <end position="392"/>
    </location>
</feature>
<name>A0A371P5W2_9BACL</name>
<evidence type="ECO:0000313" key="7">
    <source>
        <dbReference type="EMBL" id="REK71327.1"/>
    </source>
</evidence>
<feature type="domain" description="Glycosyl hydrolase family 30 beta sandwich" evidence="6">
    <location>
        <begin position="395"/>
        <end position="456"/>
    </location>
</feature>
<dbReference type="InterPro" id="IPR013780">
    <property type="entry name" value="Glyco_hydro_b"/>
</dbReference>
<evidence type="ECO:0000259" key="5">
    <source>
        <dbReference type="Pfam" id="PF02055"/>
    </source>
</evidence>
<keyword evidence="2" id="KW-0732">Signal</keyword>
<evidence type="ECO:0000256" key="3">
    <source>
        <dbReference type="ARBA" id="ARBA00022801"/>
    </source>
</evidence>
<comment type="caution">
    <text evidence="7">The sequence shown here is derived from an EMBL/GenBank/DDBJ whole genome shotgun (WGS) entry which is preliminary data.</text>
</comment>
<evidence type="ECO:0000256" key="2">
    <source>
        <dbReference type="ARBA" id="ARBA00022729"/>
    </source>
</evidence>
<dbReference type="Pfam" id="PF17189">
    <property type="entry name" value="Glyco_hydro_30C"/>
    <property type="match status" value="1"/>
</dbReference>
<dbReference type="InterPro" id="IPR033453">
    <property type="entry name" value="Glyco_hydro_30_TIM-barrel"/>
</dbReference>
<dbReference type="PRINTS" id="PR00843">
    <property type="entry name" value="GLHYDRLASE30"/>
</dbReference>
<dbReference type="InterPro" id="IPR017853">
    <property type="entry name" value="GH"/>
</dbReference>
<dbReference type="SUPFAM" id="SSF51445">
    <property type="entry name" value="(Trans)glycosidases"/>
    <property type="match status" value="1"/>
</dbReference>
<gene>
    <name evidence="7" type="ORF">DX130_23100</name>
</gene>
<protein>
    <submittedName>
        <fullName evidence="7">Glycosyl hydrolase</fullName>
    </submittedName>
</protein>
<keyword evidence="3 4" id="KW-0378">Hydrolase</keyword>
<dbReference type="GO" id="GO:0004348">
    <property type="term" value="F:glucosylceramidase activity"/>
    <property type="evidence" value="ECO:0007669"/>
    <property type="project" value="InterPro"/>
</dbReference>
<dbReference type="RefSeq" id="WP_116049411.1">
    <property type="nucleotide sequence ID" value="NZ_QUBQ01000006.1"/>
</dbReference>
<evidence type="ECO:0000259" key="6">
    <source>
        <dbReference type="Pfam" id="PF17189"/>
    </source>
</evidence>
<dbReference type="PANTHER" id="PTHR11069">
    <property type="entry name" value="GLUCOSYLCERAMIDASE"/>
    <property type="match status" value="1"/>
</dbReference>
<dbReference type="GO" id="GO:0016020">
    <property type="term" value="C:membrane"/>
    <property type="evidence" value="ECO:0007669"/>
    <property type="project" value="GOC"/>
</dbReference>
<dbReference type="Pfam" id="PF02055">
    <property type="entry name" value="Glyco_hydro_30"/>
    <property type="match status" value="1"/>
</dbReference>
<dbReference type="Proteomes" id="UP000261905">
    <property type="component" value="Unassembled WGS sequence"/>
</dbReference>
<evidence type="ECO:0000256" key="1">
    <source>
        <dbReference type="ARBA" id="ARBA00005382"/>
    </source>
</evidence>
<reference evidence="7 8" key="1">
    <citation type="submission" date="2018-08" db="EMBL/GenBank/DDBJ databases">
        <title>Paenibacillus sp. M4BSY-1, whole genome shotgun sequence.</title>
        <authorList>
            <person name="Tuo L."/>
        </authorList>
    </citation>
    <scope>NUCLEOTIDE SEQUENCE [LARGE SCALE GENOMIC DNA]</scope>
    <source>
        <strain evidence="7 8">M4BSY-1</strain>
    </source>
</reference>
<dbReference type="PANTHER" id="PTHR11069:SF23">
    <property type="entry name" value="LYSOSOMAL ACID GLUCOSYLCERAMIDASE"/>
    <property type="match status" value="1"/>
</dbReference>
<dbReference type="Gene3D" id="2.60.40.1180">
    <property type="entry name" value="Golgi alpha-mannosidase II"/>
    <property type="match status" value="1"/>
</dbReference>
<dbReference type="AlphaFoldDB" id="A0A371P5W2"/>
<dbReference type="InterPro" id="IPR001139">
    <property type="entry name" value="Glyco_hydro_30"/>
</dbReference>
<proteinExistence type="inferred from homology"/>
<organism evidence="7 8">
    <name type="scientific">Paenibacillus paeoniae</name>
    <dbReference type="NCBI Taxonomy" id="2292705"/>
    <lineage>
        <taxon>Bacteria</taxon>
        <taxon>Bacillati</taxon>
        <taxon>Bacillota</taxon>
        <taxon>Bacilli</taxon>
        <taxon>Bacillales</taxon>
        <taxon>Paenibacillaceae</taxon>
        <taxon>Paenibacillus</taxon>
    </lineage>
</organism>
<keyword evidence="4" id="KW-0326">Glycosidase</keyword>
<evidence type="ECO:0000313" key="8">
    <source>
        <dbReference type="Proteomes" id="UP000261905"/>
    </source>
</evidence>
<dbReference type="GO" id="GO:0006680">
    <property type="term" value="P:glucosylceramide catabolic process"/>
    <property type="evidence" value="ECO:0007669"/>
    <property type="project" value="TreeGrafter"/>
</dbReference>
<dbReference type="EMBL" id="QUBQ01000006">
    <property type="protein sequence ID" value="REK71327.1"/>
    <property type="molecule type" value="Genomic_DNA"/>
</dbReference>
<keyword evidence="8" id="KW-1185">Reference proteome</keyword>
<dbReference type="InterPro" id="IPR033452">
    <property type="entry name" value="GH30_C"/>
</dbReference>
<dbReference type="Gene3D" id="3.20.20.80">
    <property type="entry name" value="Glycosidases"/>
    <property type="match status" value="1"/>
</dbReference>
<dbReference type="OrthoDB" id="9805821at2"/>